<dbReference type="PROSITE" id="PS51186">
    <property type="entry name" value="GNAT"/>
    <property type="match status" value="1"/>
</dbReference>
<dbReference type="InterPro" id="IPR000182">
    <property type="entry name" value="GNAT_dom"/>
</dbReference>
<comment type="caution">
    <text evidence="2">The sequence shown here is derived from an EMBL/GenBank/DDBJ whole genome shotgun (WGS) entry which is preliminary data.</text>
</comment>
<evidence type="ECO:0000259" key="1">
    <source>
        <dbReference type="PROSITE" id="PS51186"/>
    </source>
</evidence>
<evidence type="ECO:0000313" key="3">
    <source>
        <dbReference type="Proteomes" id="UP001145072"/>
    </source>
</evidence>
<sequence>MISLLTNQQAEQIRNWKYEAPYDFYNHDDSEEGMQELLNGTFYGCLNEKQQLIGYYCFGQSAQVPGGVLEGVYKKVALDIGLAMDPNHTGKGFGESFINKGLRFATELFCPNTIRLSVASFNKRAITVYKRAGFEYKDMFNNKGTSFITMEYAVSYKAEASP</sequence>
<dbReference type="RefSeq" id="WP_259865737.1">
    <property type="nucleotide sequence ID" value="NZ_JAMQJZ010000006.1"/>
</dbReference>
<dbReference type="Proteomes" id="UP001145072">
    <property type="component" value="Unassembled WGS sequence"/>
</dbReference>
<dbReference type="Gene3D" id="3.40.630.30">
    <property type="match status" value="1"/>
</dbReference>
<accession>A0A9X3WNX2</accession>
<evidence type="ECO:0000313" key="2">
    <source>
        <dbReference type="EMBL" id="MDC3420679.1"/>
    </source>
</evidence>
<dbReference type="GO" id="GO:0016747">
    <property type="term" value="F:acyltransferase activity, transferring groups other than amino-acyl groups"/>
    <property type="evidence" value="ECO:0007669"/>
    <property type="project" value="InterPro"/>
</dbReference>
<proteinExistence type="predicted"/>
<reference evidence="2" key="1">
    <citation type="submission" date="2022-06" db="EMBL/GenBank/DDBJ databases">
        <title>Aquibacillus sp. a new bacterium isolated from soil saline samples.</title>
        <authorList>
            <person name="Galisteo C."/>
            <person name="De La Haba R."/>
            <person name="Sanchez-Porro C."/>
            <person name="Ventosa A."/>
        </authorList>
    </citation>
    <scope>NUCLEOTIDE SEQUENCE</scope>
    <source>
        <strain evidence="2">JCM 12387</strain>
    </source>
</reference>
<gene>
    <name evidence="2" type="ORF">NC661_09895</name>
</gene>
<protein>
    <submittedName>
        <fullName evidence="2">GNAT family N-acetyltransferase</fullName>
    </submittedName>
</protein>
<feature type="domain" description="N-acetyltransferase" evidence="1">
    <location>
        <begin position="1"/>
        <end position="155"/>
    </location>
</feature>
<dbReference type="InterPro" id="IPR016181">
    <property type="entry name" value="Acyl_CoA_acyltransferase"/>
</dbReference>
<dbReference type="Pfam" id="PF00583">
    <property type="entry name" value="Acetyltransf_1"/>
    <property type="match status" value="1"/>
</dbReference>
<dbReference type="EMBL" id="JAMQJZ010000006">
    <property type="protein sequence ID" value="MDC3420679.1"/>
    <property type="molecule type" value="Genomic_DNA"/>
</dbReference>
<organism evidence="2 3">
    <name type="scientific">Aquibacillus koreensis</name>
    <dbReference type="NCBI Taxonomy" id="279446"/>
    <lineage>
        <taxon>Bacteria</taxon>
        <taxon>Bacillati</taxon>
        <taxon>Bacillota</taxon>
        <taxon>Bacilli</taxon>
        <taxon>Bacillales</taxon>
        <taxon>Bacillaceae</taxon>
        <taxon>Aquibacillus</taxon>
    </lineage>
</organism>
<dbReference type="SUPFAM" id="SSF55729">
    <property type="entry name" value="Acyl-CoA N-acyltransferases (Nat)"/>
    <property type="match status" value="1"/>
</dbReference>
<keyword evidence="3" id="KW-1185">Reference proteome</keyword>
<name>A0A9X3WNX2_9BACI</name>
<dbReference type="AlphaFoldDB" id="A0A9X3WNX2"/>